<evidence type="ECO:0000313" key="3">
    <source>
        <dbReference type="Proteomes" id="UP000324897"/>
    </source>
</evidence>
<sequence>MAASSSPPAAPGRRAPVSGAAAASASSRKHSPVCCRRTPGWVPRAVLAGSSAVPAPPRRVLLSPALLQQIGSQGLHGREQVCFELLGLGVEIYGVLCADE</sequence>
<feature type="non-terminal residue" evidence="2">
    <location>
        <position position="1"/>
    </location>
</feature>
<gene>
    <name evidence="2" type="ORF">EJB05_01943</name>
</gene>
<evidence type="ECO:0000256" key="1">
    <source>
        <dbReference type="SAM" id="MobiDB-lite"/>
    </source>
</evidence>
<feature type="compositionally biased region" description="Low complexity" evidence="1">
    <location>
        <begin position="1"/>
        <end position="26"/>
    </location>
</feature>
<name>A0A5J9WRJ0_9POAL</name>
<organism evidence="2 3">
    <name type="scientific">Eragrostis curvula</name>
    <name type="common">weeping love grass</name>
    <dbReference type="NCBI Taxonomy" id="38414"/>
    <lineage>
        <taxon>Eukaryota</taxon>
        <taxon>Viridiplantae</taxon>
        <taxon>Streptophyta</taxon>
        <taxon>Embryophyta</taxon>
        <taxon>Tracheophyta</taxon>
        <taxon>Spermatophyta</taxon>
        <taxon>Magnoliopsida</taxon>
        <taxon>Liliopsida</taxon>
        <taxon>Poales</taxon>
        <taxon>Poaceae</taxon>
        <taxon>PACMAD clade</taxon>
        <taxon>Chloridoideae</taxon>
        <taxon>Eragrostideae</taxon>
        <taxon>Eragrostidinae</taxon>
        <taxon>Eragrostis</taxon>
    </lineage>
</organism>
<keyword evidence="3" id="KW-1185">Reference proteome</keyword>
<dbReference type="Proteomes" id="UP000324897">
    <property type="component" value="Chromosome 6"/>
</dbReference>
<reference evidence="2 3" key="1">
    <citation type="journal article" date="2019" name="Sci. Rep.">
        <title>A high-quality genome of Eragrostis curvula grass provides insights into Poaceae evolution and supports new strategies to enhance forage quality.</title>
        <authorList>
            <person name="Carballo J."/>
            <person name="Santos B.A.C.M."/>
            <person name="Zappacosta D."/>
            <person name="Garbus I."/>
            <person name="Selva J.P."/>
            <person name="Gallo C.A."/>
            <person name="Diaz A."/>
            <person name="Albertini E."/>
            <person name="Caccamo M."/>
            <person name="Echenique V."/>
        </authorList>
    </citation>
    <scope>NUCLEOTIDE SEQUENCE [LARGE SCALE GENOMIC DNA]</scope>
    <source>
        <strain evidence="3">cv. Victoria</strain>
        <tissue evidence="2">Leaf</tissue>
    </source>
</reference>
<protein>
    <submittedName>
        <fullName evidence="2">Uncharacterized protein</fullName>
    </submittedName>
</protein>
<feature type="region of interest" description="Disordered" evidence="1">
    <location>
        <begin position="1"/>
        <end position="32"/>
    </location>
</feature>
<dbReference type="Gramene" id="TVU50566">
    <property type="protein sequence ID" value="TVU50566"/>
    <property type="gene ID" value="EJB05_01943"/>
</dbReference>
<dbReference type="AlphaFoldDB" id="A0A5J9WRJ0"/>
<accession>A0A5J9WRJ0</accession>
<dbReference type="EMBL" id="RWGY01000002">
    <property type="protein sequence ID" value="TVU50566.1"/>
    <property type="molecule type" value="Genomic_DNA"/>
</dbReference>
<proteinExistence type="predicted"/>
<evidence type="ECO:0000313" key="2">
    <source>
        <dbReference type="EMBL" id="TVU50566.1"/>
    </source>
</evidence>
<comment type="caution">
    <text evidence="2">The sequence shown here is derived from an EMBL/GenBank/DDBJ whole genome shotgun (WGS) entry which is preliminary data.</text>
</comment>